<feature type="domain" description="SET" evidence="2">
    <location>
        <begin position="132"/>
        <end position="272"/>
    </location>
</feature>
<gene>
    <name evidence="3" type="ORF">N0V93_007924</name>
</gene>
<accession>A0A9W8YKR7</accession>
<dbReference type="CDD" id="cd20071">
    <property type="entry name" value="SET_SMYD"/>
    <property type="match status" value="1"/>
</dbReference>
<evidence type="ECO:0000256" key="1">
    <source>
        <dbReference type="SAM" id="MobiDB-lite"/>
    </source>
</evidence>
<dbReference type="SUPFAM" id="SSF82199">
    <property type="entry name" value="SET domain"/>
    <property type="match status" value="1"/>
</dbReference>
<dbReference type="PANTHER" id="PTHR47332">
    <property type="entry name" value="SET DOMAIN-CONTAINING PROTEIN 5"/>
    <property type="match status" value="1"/>
</dbReference>
<dbReference type="EMBL" id="JAPEVB010000005">
    <property type="protein sequence ID" value="KAJ4387335.1"/>
    <property type="molecule type" value="Genomic_DNA"/>
</dbReference>
<dbReference type="Proteomes" id="UP001140453">
    <property type="component" value="Unassembled WGS sequence"/>
</dbReference>
<feature type="region of interest" description="Disordered" evidence="1">
    <location>
        <begin position="31"/>
        <end position="111"/>
    </location>
</feature>
<sequence>MPSPAEPQTISTGLIPLTARALDQLDAQVADAEKRSTTNLSFAASSNSKQIASTTTPDMPNASNKMIRSHKSKANLESEDSKASSTSASHNKLSSHPTNSSHHPQDPSAPVPLMTDYIVDGTIYRSPDTLDTLITIASTPTKGLAVFALRDLPPHTLLLSERPLVALNDDGARIDPLDGLVNALSPPLKRAYRSLHAGTTKTGPRESLNRRVLYSNGFAIQRTTTAVFEVASRINHSCVPNARFRWDEEAGRMDYYTLRKVLEGEEVCIDYGHTKGRLLKYYGFECACGGCTDWGSVTSSGAISEGVADGDVRLVQADGLWRPVEVADIAAAVKEKSTATVSSTKVEEMGGEKEHLLPKGTETG</sequence>
<protein>
    <recommendedName>
        <fullName evidence="2">SET domain-containing protein</fullName>
    </recommendedName>
</protein>
<feature type="compositionally biased region" description="Polar residues" evidence="1">
    <location>
        <begin position="90"/>
        <end position="102"/>
    </location>
</feature>
<dbReference type="PROSITE" id="PS50280">
    <property type="entry name" value="SET"/>
    <property type="match status" value="1"/>
</dbReference>
<dbReference type="AlphaFoldDB" id="A0A9W8YKR7"/>
<dbReference type="Gene3D" id="2.170.270.10">
    <property type="entry name" value="SET domain"/>
    <property type="match status" value="1"/>
</dbReference>
<name>A0A9W8YKR7_9PEZI</name>
<dbReference type="OrthoDB" id="438641at2759"/>
<dbReference type="PANTHER" id="PTHR47332:SF4">
    <property type="entry name" value="SET DOMAIN-CONTAINING PROTEIN 5"/>
    <property type="match status" value="1"/>
</dbReference>
<feature type="compositionally biased region" description="Basic and acidic residues" evidence="1">
    <location>
        <begin position="345"/>
        <end position="357"/>
    </location>
</feature>
<dbReference type="SMART" id="SM00317">
    <property type="entry name" value="SET"/>
    <property type="match status" value="1"/>
</dbReference>
<comment type="caution">
    <text evidence="3">The sequence shown here is derived from an EMBL/GenBank/DDBJ whole genome shotgun (WGS) entry which is preliminary data.</text>
</comment>
<organism evidence="3 4">
    <name type="scientific">Gnomoniopsis smithogilvyi</name>
    <dbReference type="NCBI Taxonomy" id="1191159"/>
    <lineage>
        <taxon>Eukaryota</taxon>
        <taxon>Fungi</taxon>
        <taxon>Dikarya</taxon>
        <taxon>Ascomycota</taxon>
        <taxon>Pezizomycotina</taxon>
        <taxon>Sordariomycetes</taxon>
        <taxon>Sordariomycetidae</taxon>
        <taxon>Diaporthales</taxon>
        <taxon>Gnomoniaceae</taxon>
        <taxon>Gnomoniopsis</taxon>
    </lineage>
</organism>
<keyword evidence="4" id="KW-1185">Reference proteome</keyword>
<proteinExistence type="predicted"/>
<dbReference type="InterPro" id="IPR001214">
    <property type="entry name" value="SET_dom"/>
</dbReference>
<evidence type="ECO:0000313" key="3">
    <source>
        <dbReference type="EMBL" id="KAJ4387335.1"/>
    </source>
</evidence>
<dbReference type="InterPro" id="IPR053185">
    <property type="entry name" value="SET_domain_protein"/>
</dbReference>
<evidence type="ECO:0000313" key="4">
    <source>
        <dbReference type="Proteomes" id="UP001140453"/>
    </source>
</evidence>
<dbReference type="Pfam" id="PF00856">
    <property type="entry name" value="SET"/>
    <property type="match status" value="1"/>
</dbReference>
<reference evidence="3" key="1">
    <citation type="submission" date="2022-10" db="EMBL/GenBank/DDBJ databases">
        <title>Tapping the CABI collections for fungal endophytes: first genome assemblies for Collariella, Neodidymelliopsis, Ascochyta clinopodiicola, Didymella pomorum, Didymosphaeria variabile, Neocosmospora piperis and Neocucurbitaria cava.</title>
        <authorList>
            <person name="Hill R."/>
        </authorList>
    </citation>
    <scope>NUCLEOTIDE SEQUENCE</scope>
    <source>
        <strain evidence="3">IMI 355082</strain>
    </source>
</reference>
<feature type="region of interest" description="Disordered" evidence="1">
    <location>
        <begin position="342"/>
        <end position="364"/>
    </location>
</feature>
<evidence type="ECO:0000259" key="2">
    <source>
        <dbReference type="PROSITE" id="PS50280"/>
    </source>
</evidence>
<feature type="compositionally biased region" description="Polar residues" evidence="1">
    <location>
        <begin position="37"/>
        <end position="66"/>
    </location>
</feature>
<dbReference type="InterPro" id="IPR046341">
    <property type="entry name" value="SET_dom_sf"/>
</dbReference>